<evidence type="ECO:0000256" key="1">
    <source>
        <dbReference type="ARBA" id="ARBA00022692"/>
    </source>
</evidence>
<dbReference type="OrthoDB" id="1746609at2759"/>
<dbReference type="GO" id="GO:0022857">
    <property type="term" value="F:transmembrane transporter activity"/>
    <property type="evidence" value="ECO:0007669"/>
    <property type="project" value="InterPro"/>
</dbReference>
<evidence type="ECO:0008006" key="7">
    <source>
        <dbReference type="Google" id="ProtNLM"/>
    </source>
</evidence>
<dbReference type="EMBL" id="PKPP01006442">
    <property type="protein sequence ID" value="PWA56481.1"/>
    <property type="molecule type" value="Genomic_DNA"/>
</dbReference>
<sequence>MFKPLSIVIAVVMGIIFLGDNLYLGSIHSWGLHLKGPLFVAMFKPLSIVIAVVMGVIFLGDNLYLGSVVVAAVISIGFYID</sequence>
<evidence type="ECO:0000256" key="4">
    <source>
        <dbReference type="SAM" id="Phobius"/>
    </source>
</evidence>
<keyword evidence="6" id="KW-1185">Reference proteome</keyword>
<keyword evidence="3 4" id="KW-0472">Membrane</keyword>
<dbReference type="GO" id="GO:0016020">
    <property type="term" value="C:membrane"/>
    <property type="evidence" value="ECO:0007669"/>
    <property type="project" value="InterPro"/>
</dbReference>
<dbReference type="PANTHER" id="PTHR31218">
    <property type="entry name" value="WAT1-RELATED PROTEIN"/>
    <property type="match status" value="1"/>
</dbReference>
<evidence type="ECO:0000256" key="3">
    <source>
        <dbReference type="ARBA" id="ARBA00023136"/>
    </source>
</evidence>
<dbReference type="AlphaFoldDB" id="A0A2U1M5F4"/>
<reference evidence="5 6" key="1">
    <citation type="journal article" date="2018" name="Mol. Plant">
        <title>The genome of Artemisia annua provides insight into the evolution of Asteraceae family and artemisinin biosynthesis.</title>
        <authorList>
            <person name="Shen Q."/>
            <person name="Zhang L."/>
            <person name="Liao Z."/>
            <person name="Wang S."/>
            <person name="Yan T."/>
            <person name="Shi P."/>
            <person name="Liu M."/>
            <person name="Fu X."/>
            <person name="Pan Q."/>
            <person name="Wang Y."/>
            <person name="Lv Z."/>
            <person name="Lu X."/>
            <person name="Zhang F."/>
            <person name="Jiang W."/>
            <person name="Ma Y."/>
            <person name="Chen M."/>
            <person name="Hao X."/>
            <person name="Li L."/>
            <person name="Tang Y."/>
            <person name="Lv G."/>
            <person name="Zhou Y."/>
            <person name="Sun X."/>
            <person name="Brodelius P.E."/>
            <person name="Rose J.K.C."/>
            <person name="Tang K."/>
        </authorList>
    </citation>
    <scope>NUCLEOTIDE SEQUENCE [LARGE SCALE GENOMIC DNA]</scope>
    <source>
        <strain evidence="6">cv. Huhao1</strain>
        <tissue evidence="5">Leaf</tissue>
    </source>
</reference>
<comment type="caution">
    <text evidence="5">The sequence shown here is derived from an EMBL/GenBank/DDBJ whole genome shotgun (WGS) entry which is preliminary data.</text>
</comment>
<feature type="transmembrane region" description="Helical" evidence="4">
    <location>
        <begin position="36"/>
        <end position="57"/>
    </location>
</feature>
<feature type="transmembrane region" description="Helical" evidence="4">
    <location>
        <begin position="6"/>
        <end position="24"/>
    </location>
</feature>
<keyword evidence="1 4" id="KW-0812">Transmembrane</keyword>
<dbReference type="STRING" id="35608.A0A2U1M5F4"/>
<dbReference type="InterPro" id="IPR030184">
    <property type="entry name" value="WAT1-related"/>
</dbReference>
<proteinExistence type="predicted"/>
<accession>A0A2U1M5F4</accession>
<keyword evidence="2 4" id="KW-1133">Transmembrane helix</keyword>
<gene>
    <name evidence="5" type="ORF">CTI12_AA230800</name>
</gene>
<name>A0A2U1M5F4_ARTAN</name>
<protein>
    <recommendedName>
        <fullName evidence="7">WAT1-related protein</fullName>
    </recommendedName>
</protein>
<evidence type="ECO:0000256" key="2">
    <source>
        <dbReference type="ARBA" id="ARBA00022989"/>
    </source>
</evidence>
<organism evidence="5 6">
    <name type="scientific">Artemisia annua</name>
    <name type="common">Sweet wormwood</name>
    <dbReference type="NCBI Taxonomy" id="35608"/>
    <lineage>
        <taxon>Eukaryota</taxon>
        <taxon>Viridiplantae</taxon>
        <taxon>Streptophyta</taxon>
        <taxon>Embryophyta</taxon>
        <taxon>Tracheophyta</taxon>
        <taxon>Spermatophyta</taxon>
        <taxon>Magnoliopsida</taxon>
        <taxon>eudicotyledons</taxon>
        <taxon>Gunneridae</taxon>
        <taxon>Pentapetalae</taxon>
        <taxon>asterids</taxon>
        <taxon>campanulids</taxon>
        <taxon>Asterales</taxon>
        <taxon>Asteraceae</taxon>
        <taxon>Asteroideae</taxon>
        <taxon>Anthemideae</taxon>
        <taxon>Artemisiinae</taxon>
        <taxon>Artemisia</taxon>
    </lineage>
</organism>
<evidence type="ECO:0000313" key="5">
    <source>
        <dbReference type="EMBL" id="PWA56481.1"/>
    </source>
</evidence>
<evidence type="ECO:0000313" key="6">
    <source>
        <dbReference type="Proteomes" id="UP000245207"/>
    </source>
</evidence>
<dbReference type="Proteomes" id="UP000245207">
    <property type="component" value="Unassembled WGS sequence"/>
</dbReference>
<feature type="transmembrane region" description="Helical" evidence="4">
    <location>
        <begin position="63"/>
        <end position="80"/>
    </location>
</feature>